<dbReference type="Pfam" id="PF01850">
    <property type="entry name" value="PIN"/>
    <property type="match status" value="1"/>
</dbReference>
<evidence type="ECO:0000256" key="5">
    <source>
        <dbReference type="ARBA" id="ARBA00022842"/>
    </source>
</evidence>
<evidence type="ECO:0000259" key="6">
    <source>
        <dbReference type="SMART" id="SM00670"/>
    </source>
</evidence>
<dbReference type="AlphaFoldDB" id="A0A3B1DQ08"/>
<dbReference type="InterPro" id="IPR051749">
    <property type="entry name" value="PINc/VapC_TA_RNase"/>
</dbReference>
<dbReference type="Gene3D" id="3.40.50.1010">
    <property type="entry name" value="5'-nuclease"/>
    <property type="match status" value="1"/>
</dbReference>
<dbReference type="SUPFAM" id="SSF88723">
    <property type="entry name" value="PIN domain-like"/>
    <property type="match status" value="1"/>
</dbReference>
<dbReference type="GO" id="GO:0016787">
    <property type="term" value="F:hydrolase activity"/>
    <property type="evidence" value="ECO:0007669"/>
    <property type="project" value="UniProtKB-KW"/>
</dbReference>
<dbReference type="InterPro" id="IPR029060">
    <property type="entry name" value="PIN-like_dom_sf"/>
</dbReference>
<evidence type="ECO:0000256" key="1">
    <source>
        <dbReference type="ARBA" id="ARBA00022649"/>
    </source>
</evidence>
<dbReference type="HAMAP" id="MF_00265">
    <property type="entry name" value="VapC_Nob1"/>
    <property type="match status" value="1"/>
</dbReference>
<proteinExistence type="inferred from homology"/>
<dbReference type="EMBL" id="UOGJ01000151">
    <property type="protein sequence ID" value="VAX38158.1"/>
    <property type="molecule type" value="Genomic_DNA"/>
</dbReference>
<dbReference type="PANTHER" id="PTHR42740:SF1">
    <property type="entry name" value="RIBONUCLEASE VAPC3"/>
    <property type="match status" value="1"/>
</dbReference>
<evidence type="ECO:0000256" key="2">
    <source>
        <dbReference type="ARBA" id="ARBA00022722"/>
    </source>
</evidence>
<dbReference type="SMART" id="SM00670">
    <property type="entry name" value="PINc"/>
    <property type="match status" value="1"/>
</dbReference>
<evidence type="ECO:0000313" key="7">
    <source>
        <dbReference type="EMBL" id="VAX38158.1"/>
    </source>
</evidence>
<keyword evidence="3" id="KW-0479">Metal-binding</keyword>
<evidence type="ECO:0000256" key="4">
    <source>
        <dbReference type="ARBA" id="ARBA00022801"/>
    </source>
</evidence>
<dbReference type="InterPro" id="IPR022907">
    <property type="entry name" value="VapC_family"/>
</dbReference>
<accession>A0A3B1DQ08</accession>
<dbReference type="InterPro" id="IPR002716">
    <property type="entry name" value="PIN_dom"/>
</dbReference>
<keyword evidence="2" id="KW-0540">Nuclease</keyword>
<organism evidence="7">
    <name type="scientific">hydrothermal vent metagenome</name>
    <dbReference type="NCBI Taxonomy" id="652676"/>
    <lineage>
        <taxon>unclassified sequences</taxon>
        <taxon>metagenomes</taxon>
        <taxon>ecological metagenomes</taxon>
    </lineage>
</organism>
<sequence>MVIIDTSVLIEFFSGRKIKEVFQLIKLLENRSNIAVCGVIYQEVLQGIDSDKDFRNIKAILDEFIYLDFSKHLYLESCQMYRALRKKGVTIRKTHDLQIAAVAIENNIALLSRDRDFKNIAKYTRLDLYSEKKKI</sequence>
<name>A0A3B1DQ08_9ZZZZ</name>
<keyword evidence="5" id="KW-0460">Magnesium</keyword>
<dbReference type="GO" id="GO:0004540">
    <property type="term" value="F:RNA nuclease activity"/>
    <property type="evidence" value="ECO:0007669"/>
    <property type="project" value="InterPro"/>
</dbReference>
<keyword evidence="1" id="KW-1277">Toxin-antitoxin system</keyword>
<dbReference type="GO" id="GO:0046872">
    <property type="term" value="F:metal ion binding"/>
    <property type="evidence" value="ECO:0007669"/>
    <property type="project" value="UniProtKB-KW"/>
</dbReference>
<gene>
    <name evidence="7" type="ORF">MNBD_UNCLBAC01-583</name>
</gene>
<keyword evidence="4" id="KW-0378">Hydrolase</keyword>
<protein>
    <recommendedName>
        <fullName evidence="6">PIN domain-containing protein</fullName>
    </recommendedName>
</protein>
<feature type="domain" description="PIN" evidence="6">
    <location>
        <begin position="1"/>
        <end position="119"/>
    </location>
</feature>
<evidence type="ECO:0000256" key="3">
    <source>
        <dbReference type="ARBA" id="ARBA00022723"/>
    </source>
</evidence>
<dbReference type="PANTHER" id="PTHR42740">
    <property type="entry name" value="RIBONUCLEASE VAPC3"/>
    <property type="match status" value="1"/>
</dbReference>
<reference evidence="7" key="1">
    <citation type="submission" date="2018-06" db="EMBL/GenBank/DDBJ databases">
        <authorList>
            <person name="Zhirakovskaya E."/>
        </authorList>
    </citation>
    <scope>NUCLEOTIDE SEQUENCE</scope>
</reference>
<dbReference type="CDD" id="cd09882">
    <property type="entry name" value="PIN_MtVapC3-like_start"/>
    <property type="match status" value="1"/>
</dbReference>